<keyword evidence="1" id="KW-1133">Transmembrane helix</keyword>
<feature type="transmembrane region" description="Helical" evidence="1">
    <location>
        <begin position="159"/>
        <end position="181"/>
    </location>
</feature>
<accession>A0A5C1DHZ6</accession>
<keyword evidence="3" id="KW-1185">Reference proteome</keyword>
<feature type="transmembrane region" description="Helical" evidence="1">
    <location>
        <begin position="65"/>
        <end position="88"/>
    </location>
</feature>
<evidence type="ECO:0000313" key="2">
    <source>
        <dbReference type="EMBL" id="QEL55637.1"/>
    </source>
</evidence>
<dbReference type="InterPro" id="IPR007498">
    <property type="entry name" value="PqiA-like"/>
</dbReference>
<reference evidence="2 3" key="1">
    <citation type="submission" date="2019-08" db="EMBL/GenBank/DDBJ databases">
        <title>Chromobacterium paludis, a novel bacterium isolated from a Maryland marsh pond.</title>
        <authorList>
            <person name="Blackburn M.B."/>
            <person name="Gundersen-Rindal D.E."/>
        </authorList>
    </citation>
    <scope>NUCLEOTIDE SEQUENCE [LARGE SCALE GENOMIC DNA]</scope>
    <source>
        <strain evidence="3">IIBBL 257-1</strain>
    </source>
</reference>
<dbReference type="EMBL" id="CP043473">
    <property type="protein sequence ID" value="QEL55637.1"/>
    <property type="molecule type" value="Genomic_DNA"/>
</dbReference>
<feature type="transmembrane region" description="Helical" evidence="1">
    <location>
        <begin position="187"/>
        <end position="211"/>
    </location>
</feature>
<organism evidence="2 3">
    <name type="scientific">Chromobacterium paludis</name>
    <dbReference type="NCBI Taxonomy" id="2605945"/>
    <lineage>
        <taxon>Bacteria</taxon>
        <taxon>Pseudomonadati</taxon>
        <taxon>Pseudomonadota</taxon>
        <taxon>Betaproteobacteria</taxon>
        <taxon>Neisseriales</taxon>
        <taxon>Chromobacteriaceae</taxon>
        <taxon>Chromobacterium</taxon>
    </lineage>
</organism>
<feature type="transmembrane region" description="Helical" evidence="1">
    <location>
        <begin position="108"/>
        <end position="138"/>
    </location>
</feature>
<dbReference type="KEGG" id="chrm:FYK34_08670"/>
<dbReference type="Pfam" id="PF04403">
    <property type="entry name" value="PqiA"/>
    <property type="match status" value="1"/>
</dbReference>
<dbReference type="RefSeq" id="WP_149295998.1">
    <property type="nucleotide sequence ID" value="NZ_CP043473.1"/>
</dbReference>
<protein>
    <submittedName>
        <fullName evidence="2">Paraquat-inducible protein A</fullName>
    </submittedName>
</protein>
<sequence length="226" mass="25220">MKTVNMARREGGCGEAKRDGLSLVACEYCDAVYRRTELVPGCCAECLRCGGRLYRQARLDHAHQLPLSLAALLLFLIANANPIVLMSLRGTRVEATLWDAVQALYMDGMAPVAALVGVTTILFPLAELLLLIYLRLALVRRRIPRGFARVLRCIQWVRPWGMIEVFMVGVLVTVVKLSVMAEVLPGVALWAFGLLVFLLALLLSFDLPTLWRQLERARAMEQGLRE</sequence>
<dbReference type="AlphaFoldDB" id="A0A5C1DHZ6"/>
<proteinExistence type="predicted"/>
<gene>
    <name evidence="2" type="ORF">FYK34_08670</name>
</gene>
<keyword evidence="1" id="KW-0472">Membrane</keyword>
<dbReference type="Proteomes" id="UP000322079">
    <property type="component" value="Chromosome"/>
</dbReference>
<name>A0A5C1DHZ6_9NEIS</name>
<evidence type="ECO:0000256" key="1">
    <source>
        <dbReference type="SAM" id="Phobius"/>
    </source>
</evidence>
<keyword evidence="1" id="KW-0812">Transmembrane</keyword>
<evidence type="ECO:0000313" key="3">
    <source>
        <dbReference type="Proteomes" id="UP000322079"/>
    </source>
</evidence>